<dbReference type="OrthoDB" id="9802344at2"/>
<dbReference type="RefSeq" id="WP_134761393.1">
    <property type="nucleotide sequence ID" value="NZ_SOZD01000002.1"/>
</dbReference>
<dbReference type="NCBIfam" id="TIGR00738">
    <property type="entry name" value="rrf2_super"/>
    <property type="match status" value="1"/>
</dbReference>
<dbReference type="PANTHER" id="PTHR33221:SF5">
    <property type="entry name" value="HTH-TYPE TRANSCRIPTIONAL REGULATOR ISCR"/>
    <property type="match status" value="1"/>
</dbReference>
<dbReference type="AlphaFoldDB" id="A0A4Y8RQ72"/>
<dbReference type="PROSITE" id="PS01332">
    <property type="entry name" value="HTH_RRF2_1"/>
    <property type="match status" value="1"/>
</dbReference>
<dbReference type="GO" id="GO:0003700">
    <property type="term" value="F:DNA-binding transcription factor activity"/>
    <property type="evidence" value="ECO:0007669"/>
    <property type="project" value="TreeGrafter"/>
</dbReference>
<evidence type="ECO:0000313" key="3">
    <source>
        <dbReference type="Proteomes" id="UP000298179"/>
    </source>
</evidence>
<dbReference type="InterPro" id="IPR030489">
    <property type="entry name" value="TR_Rrf2-type_CS"/>
</dbReference>
<evidence type="ECO:0000313" key="2">
    <source>
        <dbReference type="EMBL" id="TFF25225.1"/>
    </source>
</evidence>
<dbReference type="GO" id="GO:0005829">
    <property type="term" value="C:cytosol"/>
    <property type="evidence" value="ECO:0007669"/>
    <property type="project" value="TreeGrafter"/>
</dbReference>
<reference evidence="2 3" key="1">
    <citation type="submission" date="2019-03" db="EMBL/GenBank/DDBJ databases">
        <title>Jiella endophytica sp. nov., a novel endophytic bacterium isolated from root of Ficus microcarpa Linn. f.</title>
        <authorList>
            <person name="Tuo L."/>
        </authorList>
    </citation>
    <scope>NUCLEOTIDE SEQUENCE [LARGE SCALE GENOMIC DNA]</scope>
    <source>
        <strain evidence="2 3">CBS5Q-3</strain>
    </source>
</reference>
<name>A0A4Y8RQ72_9HYPH</name>
<dbReference type="InterPro" id="IPR000944">
    <property type="entry name" value="Tscrpt_reg_Rrf2"/>
</dbReference>
<dbReference type="SUPFAM" id="SSF46785">
    <property type="entry name" value="Winged helix' DNA-binding domain"/>
    <property type="match status" value="1"/>
</dbReference>
<sequence length="151" mass="16697">MISQKAKYALRALLALARAGDRGLVTAEIAETQTIPRKFLEQILLDLKRVGIVHSRRGKFGGYYLLKPADNITFGEVLRLIDGPIAPLPCLSRIAYRRCDDCRSEQNCEIRRVFAHVAQSARDVLDRTTIADALTSPGKAEALADYSTQPA</sequence>
<keyword evidence="1" id="KW-0238">DNA-binding</keyword>
<comment type="caution">
    <text evidence="2">The sequence shown here is derived from an EMBL/GenBank/DDBJ whole genome shotgun (WGS) entry which is preliminary data.</text>
</comment>
<dbReference type="Gene3D" id="1.10.10.10">
    <property type="entry name" value="Winged helix-like DNA-binding domain superfamily/Winged helix DNA-binding domain"/>
    <property type="match status" value="1"/>
</dbReference>
<dbReference type="GO" id="GO:0003677">
    <property type="term" value="F:DNA binding"/>
    <property type="evidence" value="ECO:0007669"/>
    <property type="project" value="UniProtKB-KW"/>
</dbReference>
<dbReference type="EMBL" id="SOZD01000002">
    <property type="protein sequence ID" value="TFF25225.1"/>
    <property type="molecule type" value="Genomic_DNA"/>
</dbReference>
<evidence type="ECO:0000256" key="1">
    <source>
        <dbReference type="ARBA" id="ARBA00023125"/>
    </source>
</evidence>
<organism evidence="2 3">
    <name type="scientific">Jiella endophytica</name>
    <dbReference type="NCBI Taxonomy" id="2558362"/>
    <lineage>
        <taxon>Bacteria</taxon>
        <taxon>Pseudomonadati</taxon>
        <taxon>Pseudomonadota</taxon>
        <taxon>Alphaproteobacteria</taxon>
        <taxon>Hyphomicrobiales</taxon>
        <taxon>Aurantimonadaceae</taxon>
        <taxon>Jiella</taxon>
    </lineage>
</organism>
<dbReference type="InterPro" id="IPR036388">
    <property type="entry name" value="WH-like_DNA-bd_sf"/>
</dbReference>
<dbReference type="InterPro" id="IPR036390">
    <property type="entry name" value="WH_DNA-bd_sf"/>
</dbReference>
<keyword evidence="3" id="KW-1185">Reference proteome</keyword>
<gene>
    <name evidence="2" type="ORF">E3C22_07550</name>
</gene>
<dbReference type="PROSITE" id="PS51197">
    <property type="entry name" value="HTH_RRF2_2"/>
    <property type="match status" value="1"/>
</dbReference>
<protein>
    <submittedName>
        <fullName evidence="2">Rrf2 family transcriptional regulator</fullName>
    </submittedName>
</protein>
<accession>A0A4Y8RQ72</accession>
<dbReference type="Proteomes" id="UP000298179">
    <property type="component" value="Unassembled WGS sequence"/>
</dbReference>
<dbReference type="Pfam" id="PF02082">
    <property type="entry name" value="Rrf2"/>
    <property type="match status" value="1"/>
</dbReference>
<proteinExistence type="predicted"/>
<dbReference type="PANTHER" id="PTHR33221">
    <property type="entry name" value="WINGED HELIX-TURN-HELIX TRANSCRIPTIONAL REGULATOR, RRF2 FAMILY"/>
    <property type="match status" value="1"/>
</dbReference>